<dbReference type="Proteomes" id="UP000028007">
    <property type="component" value="Unassembled WGS sequence"/>
</dbReference>
<dbReference type="EMBL" id="JNFF01000107">
    <property type="protein sequence ID" value="KEQ28756.1"/>
    <property type="molecule type" value="Genomic_DNA"/>
</dbReference>
<dbReference type="OrthoDB" id="1121837at2"/>
<accession>A0A081PDI3</accession>
<keyword evidence="2" id="KW-1185">Reference proteome</keyword>
<reference evidence="1 2" key="1">
    <citation type="journal article" date="1992" name="Int. J. Syst. Bacteriol.">
        <title>Sphingobacterium antarcticus sp. nov. a Psychrotrophic Bacterium from the Soils of Schirmacher Oasis, Antarctica.</title>
        <authorList>
            <person name="Shivaji S."/>
            <person name="Ray M.K."/>
            <person name="Rao N.S."/>
            <person name="Saiserr L."/>
            <person name="Jagannadham M.V."/>
            <person name="Kumar G.S."/>
            <person name="Reddy G."/>
            <person name="Bhargava P.M."/>
        </authorList>
    </citation>
    <scope>NUCLEOTIDE SEQUENCE [LARGE SCALE GENOMIC DNA]</scope>
    <source>
        <strain evidence="1 2">4BY</strain>
    </source>
</reference>
<dbReference type="AlphaFoldDB" id="A0A081PDI3"/>
<gene>
    <name evidence="1" type="ORF">N180_18180</name>
</gene>
<evidence type="ECO:0000313" key="1">
    <source>
        <dbReference type="EMBL" id="KEQ28756.1"/>
    </source>
</evidence>
<name>A0A081PDI3_9SPHI</name>
<proteinExistence type="predicted"/>
<sequence length="100" mass="11668">MLLYNATLIIEEASAGAWMQWMQGEYLPELMETGLFISKRLLKVVDSPNEGLTYCVQFIAENQEACDIYQNDYAPAFIERMNIMFKDKYVSFNTIMEFID</sequence>
<comment type="caution">
    <text evidence="1">The sequence shown here is derived from an EMBL/GenBank/DDBJ whole genome shotgun (WGS) entry which is preliminary data.</text>
</comment>
<dbReference type="Pfam" id="PF14114">
    <property type="entry name" value="DUF4286"/>
    <property type="match status" value="1"/>
</dbReference>
<dbReference type="RefSeq" id="WP_037443492.1">
    <property type="nucleotide sequence ID" value="NZ_JNFF01000107.1"/>
</dbReference>
<protein>
    <recommendedName>
        <fullName evidence="3">DUF4286 domain-containing protein</fullName>
    </recommendedName>
</protein>
<dbReference type="InterPro" id="IPR025563">
    <property type="entry name" value="DUF4286"/>
</dbReference>
<organism evidence="1 2">
    <name type="scientific">Pedobacter antarcticus 4BY</name>
    <dbReference type="NCBI Taxonomy" id="1358423"/>
    <lineage>
        <taxon>Bacteria</taxon>
        <taxon>Pseudomonadati</taxon>
        <taxon>Bacteroidota</taxon>
        <taxon>Sphingobacteriia</taxon>
        <taxon>Sphingobacteriales</taxon>
        <taxon>Sphingobacteriaceae</taxon>
        <taxon>Pedobacter</taxon>
    </lineage>
</organism>
<evidence type="ECO:0008006" key="3">
    <source>
        <dbReference type="Google" id="ProtNLM"/>
    </source>
</evidence>
<evidence type="ECO:0000313" key="2">
    <source>
        <dbReference type="Proteomes" id="UP000028007"/>
    </source>
</evidence>